<evidence type="ECO:0000256" key="1">
    <source>
        <dbReference type="SAM" id="MobiDB-lite"/>
    </source>
</evidence>
<reference evidence="2 3" key="1">
    <citation type="submission" date="2024-01" db="EMBL/GenBank/DDBJ databases">
        <title>The genomes of 5 underutilized Papilionoideae crops provide insights into root nodulation and disease resistanc.</title>
        <authorList>
            <person name="Yuan L."/>
        </authorList>
    </citation>
    <scope>NUCLEOTIDE SEQUENCE [LARGE SCALE GENOMIC DNA]</scope>
    <source>
        <strain evidence="2">ZHUSHIDOU_FW_LH</strain>
        <tissue evidence="2">Leaf</tissue>
    </source>
</reference>
<proteinExistence type="predicted"/>
<sequence>MDDDAQNGVDRKLEIESRNLDVEIREEEEGEKVQRNYGGGTVRVCGDGVACFEDDAETNKTMKEFIDIEFRSRKNSGRDFREIAGSFCKRLIKWRRKQKLKKTCGGGRDSENCIYIGGAVGRRLKGTQSEVGEYGLLGRRSCDTDPRLSIDASRMSLDGYGYDSRFSFEAPRASWDGYLIGKACPRYSPMVPINDSKVLVYEDEEEEEEGVNLESVGEHCPGGSVQTKDYYSDSHGRRRSFDRSNSRRRLSMANIDELRVISNAKVSPATTELFYGAKVLITDKDLGENLNNVQSDCVLGNASKDASDIVTRVDQKGLKKLHKWGRLWNKLGLVQRRKEDKSGEEEYGAGDMGNRPISDSWQKLRRAVNGQASGSVSQKLIRSYSVSCRNPCRGDGLAHGVGRPESKGNVSNGRQELLIQRNRSIGYSPNNIDTGLLRFYLTPLKSYRRSRSGRSGLKDLNPTARNVL</sequence>
<dbReference type="Proteomes" id="UP001372338">
    <property type="component" value="Unassembled WGS sequence"/>
</dbReference>
<evidence type="ECO:0000313" key="3">
    <source>
        <dbReference type="Proteomes" id="UP001372338"/>
    </source>
</evidence>
<keyword evidence="3" id="KW-1185">Reference proteome</keyword>
<dbReference type="PANTHER" id="PTHR31659">
    <property type="entry name" value="PROTEIN: UPF0503-LIKE PROTEIN, PUTATIVE (DUF740)-RELATED"/>
    <property type="match status" value="1"/>
</dbReference>
<name>A0AAN9J066_CROPI</name>
<organism evidence="2 3">
    <name type="scientific">Crotalaria pallida</name>
    <name type="common">Smooth rattlebox</name>
    <name type="synonym">Crotalaria striata</name>
    <dbReference type="NCBI Taxonomy" id="3830"/>
    <lineage>
        <taxon>Eukaryota</taxon>
        <taxon>Viridiplantae</taxon>
        <taxon>Streptophyta</taxon>
        <taxon>Embryophyta</taxon>
        <taxon>Tracheophyta</taxon>
        <taxon>Spermatophyta</taxon>
        <taxon>Magnoliopsida</taxon>
        <taxon>eudicotyledons</taxon>
        <taxon>Gunneridae</taxon>
        <taxon>Pentapetalae</taxon>
        <taxon>rosids</taxon>
        <taxon>fabids</taxon>
        <taxon>Fabales</taxon>
        <taxon>Fabaceae</taxon>
        <taxon>Papilionoideae</taxon>
        <taxon>50 kb inversion clade</taxon>
        <taxon>genistoids sensu lato</taxon>
        <taxon>core genistoids</taxon>
        <taxon>Crotalarieae</taxon>
        <taxon>Crotalaria</taxon>
    </lineage>
</organism>
<accession>A0AAN9J066</accession>
<evidence type="ECO:0000313" key="2">
    <source>
        <dbReference type="EMBL" id="KAK7289750.1"/>
    </source>
</evidence>
<protein>
    <submittedName>
        <fullName evidence="2">Uncharacterized protein</fullName>
    </submittedName>
</protein>
<gene>
    <name evidence="2" type="ORF">RIF29_03647</name>
</gene>
<comment type="caution">
    <text evidence="2">The sequence shown here is derived from an EMBL/GenBank/DDBJ whole genome shotgun (WGS) entry which is preliminary data.</text>
</comment>
<dbReference type="PANTHER" id="PTHR31659:SF0">
    <property type="entry name" value="EMB|CAB61945.1"/>
    <property type="match status" value="1"/>
</dbReference>
<dbReference type="EMBL" id="JAYWIO010000001">
    <property type="protein sequence ID" value="KAK7289750.1"/>
    <property type="molecule type" value="Genomic_DNA"/>
</dbReference>
<feature type="region of interest" description="Disordered" evidence="1">
    <location>
        <begin position="449"/>
        <end position="468"/>
    </location>
</feature>
<dbReference type="InterPro" id="IPR008004">
    <property type="entry name" value="OCTOPUS-like"/>
</dbReference>
<dbReference type="Pfam" id="PF05340">
    <property type="entry name" value="DUF740"/>
    <property type="match status" value="1"/>
</dbReference>
<dbReference type="AlphaFoldDB" id="A0AAN9J066"/>